<dbReference type="Proteomes" id="UP001601197">
    <property type="component" value="Unassembled WGS sequence"/>
</dbReference>
<keyword evidence="1" id="KW-1133">Transmembrane helix</keyword>
<name>A0ABW6KTS9_9ACTN</name>
<organism evidence="2 3">
    <name type="scientific">Streptomyces kebangsaanensis</name>
    <dbReference type="NCBI Taxonomy" id="864058"/>
    <lineage>
        <taxon>Bacteria</taxon>
        <taxon>Bacillati</taxon>
        <taxon>Actinomycetota</taxon>
        <taxon>Actinomycetes</taxon>
        <taxon>Kitasatosporales</taxon>
        <taxon>Streptomycetaceae</taxon>
        <taxon>Streptomyces</taxon>
    </lineage>
</organism>
<gene>
    <name evidence="2" type="ORF">ACFYNZ_10155</name>
</gene>
<evidence type="ECO:0000256" key="1">
    <source>
        <dbReference type="SAM" id="Phobius"/>
    </source>
</evidence>
<sequence>MLKRQYWGVTVLLFTLMFSYVGYHLDDRRPSPPWTIGGLAAGLLVTTLLARAGRK</sequence>
<dbReference type="RefSeq" id="WP_388345540.1">
    <property type="nucleotide sequence ID" value="NZ_JBIAFJ010000006.1"/>
</dbReference>
<evidence type="ECO:0000313" key="3">
    <source>
        <dbReference type="Proteomes" id="UP001601197"/>
    </source>
</evidence>
<comment type="caution">
    <text evidence="2">The sequence shown here is derived from an EMBL/GenBank/DDBJ whole genome shotgun (WGS) entry which is preliminary data.</text>
</comment>
<feature type="transmembrane region" description="Helical" evidence="1">
    <location>
        <begin position="31"/>
        <end position="50"/>
    </location>
</feature>
<keyword evidence="3" id="KW-1185">Reference proteome</keyword>
<keyword evidence="1" id="KW-0812">Transmembrane</keyword>
<proteinExistence type="predicted"/>
<feature type="transmembrane region" description="Helical" evidence="1">
    <location>
        <begin position="7"/>
        <end position="25"/>
    </location>
</feature>
<evidence type="ECO:0000313" key="2">
    <source>
        <dbReference type="EMBL" id="MFE9169870.1"/>
    </source>
</evidence>
<accession>A0ABW6KTS9</accession>
<protein>
    <submittedName>
        <fullName evidence="2">Uncharacterized protein</fullName>
    </submittedName>
</protein>
<keyword evidence="1" id="KW-0472">Membrane</keyword>
<reference evidence="2 3" key="1">
    <citation type="submission" date="2024-10" db="EMBL/GenBank/DDBJ databases">
        <title>The Natural Products Discovery Center: Release of the First 8490 Sequenced Strains for Exploring Actinobacteria Biosynthetic Diversity.</title>
        <authorList>
            <person name="Kalkreuter E."/>
            <person name="Kautsar S.A."/>
            <person name="Yang D."/>
            <person name="Bader C.D."/>
            <person name="Teijaro C.N."/>
            <person name="Fluegel L."/>
            <person name="Davis C.M."/>
            <person name="Simpson J.R."/>
            <person name="Lauterbach L."/>
            <person name="Steele A.D."/>
            <person name="Gui C."/>
            <person name="Meng S."/>
            <person name="Li G."/>
            <person name="Viehrig K."/>
            <person name="Ye F."/>
            <person name="Su P."/>
            <person name="Kiefer A.F."/>
            <person name="Nichols A."/>
            <person name="Cepeda A.J."/>
            <person name="Yan W."/>
            <person name="Fan B."/>
            <person name="Jiang Y."/>
            <person name="Adhikari A."/>
            <person name="Zheng C.-J."/>
            <person name="Schuster L."/>
            <person name="Cowan T.M."/>
            <person name="Smanski M.J."/>
            <person name="Chevrette M.G."/>
            <person name="De Carvalho L.P.S."/>
            <person name="Shen B."/>
        </authorList>
    </citation>
    <scope>NUCLEOTIDE SEQUENCE [LARGE SCALE GENOMIC DNA]</scope>
    <source>
        <strain evidence="2 3">NPDC007147</strain>
    </source>
</reference>
<dbReference type="EMBL" id="JBIAFJ010000006">
    <property type="protein sequence ID" value="MFE9169870.1"/>
    <property type="molecule type" value="Genomic_DNA"/>
</dbReference>